<protein>
    <submittedName>
        <fullName evidence="2">Uncharacterized protein</fullName>
    </submittedName>
</protein>
<organism evidence="2 3">
    <name type="scientific">Thalassiosira pseudonana</name>
    <name type="common">Marine diatom</name>
    <name type="synonym">Cyclotella nana</name>
    <dbReference type="NCBI Taxonomy" id="35128"/>
    <lineage>
        <taxon>Eukaryota</taxon>
        <taxon>Sar</taxon>
        <taxon>Stramenopiles</taxon>
        <taxon>Ochrophyta</taxon>
        <taxon>Bacillariophyta</taxon>
        <taxon>Coscinodiscophyceae</taxon>
        <taxon>Thalassiosirophycidae</taxon>
        <taxon>Thalassiosirales</taxon>
        <taxon>Thalassiosiraceae</taxon>
        <taxon>Thalassiosira</taxon>
    </lineage>
</organism>
<feature type="compositionally biased region" description="Polar residues" evidence="1">
    <location>
        <begin position="105"/>
        <end position="117"/>
    </location>
</feature>
<feature type="region of interest" description="Disordered" evidence="1">
    <location>
        <begin position="140"/>
        <end position="159"/>
    </location>
</feature>
<dbReference type="GeneID" id="7451745"/>
<keyword evidence="3" id="KW-1185">Reference proteome</keyword>
<dbReference type="EMBL" id="CM000642">
    <property type="protein sequence ID" value="EED92310.1"/>
    <property type="molecule type" value="Genomic_DNA"/>
</dbReference>
<feature type="compositionally biased region" description="Basic and acidic residues" evidence="1">
    <location>
        <begin position="63"/>
        <end position="75"/>
    </location>
</feature>
<dbReference type="eggNOG" id="ENOG502R5R9">
    <property type="taxonomic scope" value="Eukaryota"/>
</dbReference>
<dbReference type="HOGENOM" id="CLU_1122022_0_0_1"/>
<evidence type="ECO:0000313" key="2">
    <source>
        <dbReference type="EMBL" id="EED92310.1"/>
    </source>
</evidence>
<evidence type="ECO:0000313" key="3">
    <source>
        <dbReference type="Proteomes" id="UP000001449"/>
    </source>
</evidence>
<dbReference type="PaxDb" id="35128-Thaps5116"/>
<reference evidence="2 3" key="1">
    <citation type="journal article" date="2004" name="Science">
        <title>The genome of the diatom Thalassiosira pseudonana: ecology, evolution, and metabolism.</title>
        <authorList>
            <person name="Armbrust E.V."/>
            <person name="Berges J.A."/>
            <person name="Bowler C."/>
            <person name="Green B.R."/>
            <person name="Martinez D."/>
            <person name="Putnam N.H."/>
            <person name="Zhou S."/>
            <person name="Allen A.E."/>
            <person name="Apt K.E."/>
            <person name="Bechner M."/>
            <person name="Brzezinski M.A."/>
            <person name="Chaal B.K."/>
            <person name="Chiovitti A."/>
            <person name="Davis A.K."/>
            <person name="Demarest M.S."/>
            <person name="Detter J.C."/>
            <person name="Glavina T."/>
            <person name="Goodstein D."/>
            <person name="Hadi M.Z."/>
            <person name="Hellsten U."/>
            <person name="Hildebrand M."/>
            <person name="Jenkins B.D."/>
            <person name="Jurka J."/>
            <person name="Kapitonov V.V."/>
            <person name="Kroger N."/>
            <person name="Lau W.W."/>
            <person name="Lane T.W."/>
            <person name="Larimer F.W."/>
            <person name="Lippmeier J.C."/>
            <person name="Lucas S."/>
            <person name="Medina M."/>
            <person name="Montsant A."/>
            <person name="Obornik M."/>
            <person name="Parker M.S."/>
            <person name="Palenik B."/>
            <person name="Pazour G.J."/>
            <person name="Richardson P.M."/>
            <person name="Rynearson T.A."/>
            <person name="Saito M.A."/>
            <person name="Schwartz D.C."/>
            <person name="Thamatrakoln K."/>
            <person name="Valentin K."/>
            <person name="Vardi A."/>
            <person name="Wilkerson F.P."/>
            <person name="Rokhsar D.S."/>
        </authorList>
    </citation>
    <scope>NUCLEOTIDE SEQUENCE [LARGE SCALE GENOMIC DNA]</scope>
    <source>
        <strain evidence="2 3">CCMP1335</strain>
    </source>
</reference>
<dbReference type="RefSeq" id="XP_002290558.1">
    <property type="nucleotide sequence ID" value="XM_002290522.1"/>
</dbReference>
<dbReference type="OMA" id="NNSYESM"/>
<evidence type="ECO:0000256" key="1">
    <source>
        <dbReference type="SAM" id="MobiDB-lite"/>
    </source>
</evidence>
<accession>B8C206</accession>
<reference evidence="2 3" key="2">
    <citation type="journal article" date="2008" name="Nature">
        <title>The Phaeodactylum genome reveals the evolutionary history of diatom genomes.</title>
        <authorList>
            <person name="Bowler C."/>
            <person name="Allen A.E."/>
            <person name="Badger J.H."/>
            <person name="Grimwood J."/>
            <person name="Jabbari K."/>
            <person name="Kuo A."/>
            <person name="Maheswari U."/>
            <person name="Martens C."/>
            <person name="Maumus F."/>
            <person name="Otillar R.P."/>
            <person name="Rayko E."/>
            <person name="Salamov A."/>
            <person name="Vandepoele K."/>
            <person name="Beszteri B."/>
            <person name="Gruber A."/>
            <person name="Heijde M."/>
            <person name="Katinka M."/>
            <person name="Mock T."/>
            <person name="Valentin K."/>
            <person name="Verret F."/>
            <person name="Berges J.A."/>
            <person name="Brownlee C."/>
            <person name="Cadoret J.P."/>
            <person name="Chiovitti A."/>
            <person name="Choi C.J."/>
            <person name="Coesel S."/>
            <person name="De Martino A."/>
            <person name="Detter J.C."/>
            <person name="Durkin C."/>
            <person name="Falciatore A."/>
            <person name="Fournet J."/>
            <person name="Haruta M."/>
            <person name="Huysman M.J."/>
            <person name="Jenkins B.D."/>
            <person name="Jiroutova K."/>
            <person name="Jorgensen R.E."/>
            <person name="Joubert Y."/>
            <person name="Kaplan A."/>
            <person name="Kroger N."/>
            <person name="Kroth P.G."/>
            <person name="La Roche J."/>
            <person name="Lindquist E."/>
            <person name="Lommer M."/>
            <person name="Martin-Jezequel V."/>
            <person name="Lopez P.J."/>
            <person name="Lucas S."/>
            <person name="Mangogna M."/>
            <person name="McGinnis K."/>
            <person name="Medlin L.K."/>
            <person name="Montsant A."/>
            <person name="Oudot-Le Secq M.P."/>
            <person name="Napoli C."/>
            <person name="Obornik M."/>
            <person name="Parker M.S."/>
            <person name="Petit J.L."/>
            <person name="Porcel B.M."/>
            <person name="Poulsen N."/>
            <person name="Robison M."/>
            <person name="Rychlewski L."/>
            <person name="Rynearson T.A."/>
            <person name="Schmutz J."/>
            <person name="Shapiro H."/>
            <person name="Siaut M."/>
            <person name="Stanley M."/>
            <person name="Sussman M.R."/>
            <person name="Taylor A.R."/>
            <person name="Vardi A."/>
            <person name="von Dassow P."/>
            <person name="Vyverman W."/>
            <person name="Willis A."/>
            <person name="Wyrwicz L.S."/>
            <person name="Rokhsar D.S."/>
            <person name="Weissenbach J."/>
            <person name="Armbrust E.V."/>
            <person name="Green B.R."/>
            <person name="Van de Peer Y."/>
            <person name="Grigoriev I.V."/>
        </authorList>
    </citation>
    <scope>NUCLEOTIDE SEQUENCE [LARGE SCALE GENOMIC DNA]</scope>
    <source>
        <strain evidence="2 3">CCMP1335</strain>
    </source>
</reference>
<feature type="compositionally biased region" description="Basic and acidic residues" evidence="1">
    <location>
        <begin position="150"/>
        <end position="159"/>
    </location>
</feature>
<feature type="region of interest" description="Disordered" evidence="1">
    <location>
        <begin position="1"/>
        <end position="117"/>
    </location>
</feature>
<name>B8C206_THAPS</name>
<dbReference type="KEGG" id="tps:THAPSDRAFT_5116"/>
<dbReference type="InParanoid" id="B8C206"/>
<dbReference type="AlphaFoldDB" id="B8C206"/>
<gene>
    <name evidence="2" type="ORF">THAPSDRAFT_5116</name>
</gene>
<sequence>MDALAGYGSGSDSDDQESKPLASGALSGLLAAYSYDDDDNSSKGGAPSASEVSGGDASLSTKQNDDRASSKDPPMKRRKRWDNPADAYHATTSAQSVTKVLPAPQQHTNEGDTTNNSYESMMLVNTDYTTHLSNTLSQQLQSQTSQTVKPSEKQQKLSKKLDQMYNTFQHQNQDNASSNNAPPQKSFAAHLKSQHEFGNPHLLTSVIEHFQINPLESNVGNSFKGFEYVERQVVAEEKSRVAAANYQT</sequence>
<dbReference type="Proteomes" id="UP000001449">
    <property type="component" value="Chromosome 5"/>
</dbReference>
<proteinExistence type="predicted"/>
<feature type="compositionally biased region" description="Low complexity" evidence="1">
    <location>
        <begin position="21"/>
        <end position="34"/>
    </location>
</feature>